<gene>
    <name evidence="1" type="ORF">G6034_14810</name>
</gene>
<proteinExistence type="predicted"/>
<keyword evidence="2" id="KW-1185">Reference proteome</keyword>
<accession>A0A7Y7IIX0</accession>
<name>A0A7Y7IIX0_9MICC</name>
<evidence type="ECO:0000313" key="1">
    <source>
        <dbReference type="EMBL" id="NVM96148.1"/>
    </source>
</evidence>
<reference evidence="1 2" key="1">
    <citation type="submission" date="2020-02" db="EMBL/GenBank/DDBJ databases">
        <title>Genome sequence of strain AETb3-4.</title>
        <authorList>
            <person name="Gao J."/>
            <person name="Zhang X."/>
        </authorList>
    </citation>
    <scope>NUCLEOTIDE SEQUENCE [LARGE SCALE GENOMIC DNA]</scope>
    <source>
        <strain evidence="1 2">AETb3-4</strain>
    </source>
</reference>
<comment type="caution">
    <text evidence="1">The sequence shown here is derived from an EMBL/GenBank/DDBJ whole genome shotgun (WGS) entry which is preliminary data.</text>
</comment>
<dbReference type="AlphaFoldDB" id="A0A7Y7IIX0"/>
<sequence>MNQNVGSYGNETSSGRLLSFENGEYFQVEVDLGVASILWSSQKAINEIVDLLPLRRLPIDNESLIKIRDIEIENPDGYEEEEGTGTAVEVLNFISVESRKDNLSGKSIAYVRIPFKDFTFVWRRDARKFARPTRAFPEISLIYPSPVRDTQFKIEFLEASASSNLCKLRSEILENFFHVRPEVAWKYRNARLAYSSDVVDAELPATEWYPR</sequence>
<dbReference type="Proteomes" id="UP000543556">
    <property type="component" value="Unassembled WGS sequence"/>
</dbReference>
<dbReference type="EMBL" id="JAAMFM010000025">
    <property type="protein sequence ID" value="NVM96148.1"/>
    <property type="molecule type" value="Genomic_DNA"/>
</dbReference>
<dbReference type="RefSeq" id="WP_176635873.1">
    <property type="nucleotide sequence ID" value="NZ_JAAMFM010000025.1"/>
</dbReference>
<protein>
    <submittedName>
        <fullName evidence="1">Uncharacterized protein</fullName>
    </submittedName>
</protein>
<evidence type="ECO:0000313" key="2">
    <source>
        <dbReference type="Proteomes" id="UP000543556"/>
    </source>
</evidence>
<organism evidence="1 2">
    <name type="scientific">Arthrobacter wenxiniae</name>
    <dbReference type="NCBI Taxonomy" id="2713570"/>
    <lineage>
        <taxon>Bacteria</taxon>
        <taxon>Bacillati</taxon>
        <taxon>Actinomycetota</taxon>
        <taxon>Actinomycetes</taxon>
        <taxon>Micrococcales</taxon>
        <taxon>Micrococcaceae</taxon>
        <taxon>Arthrobacter</taxon>
    </lineage>
</organism>